<proteinExistence type="evidence at transcript level"/>
<evidence type="ECO:0000313" key="2">
    <source>
        <dbReference type="EMBL" id="JAA67935.1"/>
    </source>
</evidence>
<dbReference type="AlphaFoldDB" id="A0A0K8R9W5"/>
<accession>A0A0K8R9W5</accession>
<evidence type="ECO:0000256" key="1">
    <source>
        <dbReference type="SAM" id="SignalP"/>
    </source>
</evidence>
<organism evidence="2">
    <name type="scientific">Ixodes ricinus</name>
    <name type="common">Common tick</name>
    <name type="synonym">Acarus ricinus</name>
    <dbReference type="NCBI Taxonomy" id="34613"/>
    <lineage>
        <taxon>Eukaryota</taxon>
        <taxon>Metazoa</taxon>
        <taxon>Ecdysozoa</taxon>
        <taxon>Arthropoda</taxon>
        <taxon>Chelicerata</taxon>
        <taxon>Arachnida</taxon>
        <taxon>Acari</taxon>
        <taxon>Parasitiformes</taxon>
        <taxon>Ixodida</taxon>
        <taxon>Ixodoidea</taxon>
        <taxon>Ixodidae</taxon>
        <taxon>Ixodinae</taxon>
        <taxon>Ixodes</taxon>
    </lineage>
</organism>
<reference evidence="2" key="1">
    <citation type="submission" date="2012-12" db="EMBL/GenBank/DDBJ databases">
        <title>Identification and characterization of a phenylalanine ammonia-lyase gene family in Isatis indigotica Fort.</title>
        <authorList>
            <person name="Liu Q."/>
            <person name="Chen J."/>
            <person name="Zhou X."/>
            <person name="Di P."/>
            <person name="Xiao Y."/>
            <person name="Xuan H."/>
            <person name="Zhang L."/>
            <person name="Chen W."/>
        </authorList>
    </citation>
    <scope>NUCLEOTIDE SEQUENCE</scope>
    <source>
        <tissue evidence="2">Salivary gland</tissue>
    </source>
</reference>
<feature type="chain" id="PRO_5005517041" evidence="1">
    <location>
        <begin position="28"/>
        <end position="144"/>
    </location>
</feature>
<name>A0A0K8R9W5_IXORI</name>
<feature type="signal peptide" evidence="1">
    <location>
        <begin position="1"/>
        <end position="27"/>
    </location>
</feature>
<protein>
    <submittedName>
        <fullName evidence="2">Putative isac anti-complement</fullName>
    </submittedName>
</protein>
<keyword evidence="1" id="KW-0732">Signal</keyword>
<sequence length="144" mass="15968">MKVTLICTLLETAFVCMQLCQCESALAYNKDFYARVLGNNPGICGAWFRSPNKTEEVMNCVLENVPTAVKDQWTKYMVNNSLTVPQLVSEMCDLQSIMPSSFANFGNLTREYNDKANNAGFECTANITGWTTRSPSRVPGSRSG</sequence>
<dbReference type="EMBL" id="GADI01005873">
    <property type="protein sequence ID" value="JAA67935.1"/>
    <property type="molecule type" value="mRNA"/>
</dbReference>